<proteinExistence type="predicted"/>
<protein>
    <recommendedName>
        <fullName evidence="3">PD-(D/E)XK nuclease superfamily protein</fullName>
    </recommendedName>
</protein>
<accession>A0ABP7DQ94</accession>
<keyword evidence="2" id="KW-1185">Reference proteome</keyword>
<gene>
    <name evidence="1" type="ORF">GCM10022204_26910</name>
</gene>
<evidence type="ECO:0008006" key="3">
    <source>
        <dbReference type="Google" id="ProtNLM"/>
    </source>
</evidence>
<sequence>MPGWAENRWSDLLATLIATDPTPMGRVLGLRVDDVRREVAVAAAARKSDRLDLLLTRAGAAVAAVEVKVLSDLGVDQLTRYQAAFPNLEAYFVLHLASLPVNVQDTDPWRSLAWEDALAAYAASDHLWVNATARAWLNQLGELVPPVDADTVWNDVPDKPADFELALRARVSWLTAQMHAWSTLPHDSAQSSGGGNWAVRMWHETTSPGHFVTAEMQEGMTAYEWRYDPTRPYRERVRGPVVLVGLREDGPDTSEGFDWPLLHRMFVQHILDDTGQPADGRSWRTTSARPSDSVDKQNWLEMVESGAPRWLGQGWGMKVARSTRSSLFGARFEIPATATLGMIDTELRKTQVLLRAMASTP</sequence>
<evidence type="ECO:0000313" key="1">
    <source>
        <dbReference type="EMBL" id="GAA3707599.1"/>
    </source>
</evidence>
<reference evidence="2" key="1">
    <citation type="journal article" date="2019" name="Int. J. Syst. Evol. Microbiol.">
        <title>The Global Catalogue of Microorganisms (GCM) 10K type strain sequencing project: providing services to taxonomists for standard genome sequencing and annotation.</title>
        <authorList>
            <consortium name="The Broad Institute Genomics Platform"/>
            <consortium name="The Broad Institute Genome Sequencing Center for Infectious Disease"/>
            <person name="Wu L."/>
            <person name="Ma J."/>
        </authorList>
    </citation>
    <scope>NUCLEOTIDE SEQUENCE [LARGE SCALE GENOMIC DNA]</scope>
    <source>
        <strain evidence="2">JCM 16548</strain>
    </source>
</reference>
<name>A0ABP7DQ94_9ACTN</name>
<dbReference type="Proteomes" id="UP001500051">
    <property type="component" value="Unassembled WGS sequence"/>
</dbReference>
<comment type="caution">
    <text evidence="1">The sequence shown here is derived from an EMBL/GenBank/DDBJ whole genome shotgun (WGS) entry which is preliminary data.</text>
</comment>
<dbReference type="EMBL" id="BAAAYX010000011">
    <property type="protein sequence ID" value="GAA3707599.1"/>
    <property type="molecule type" value="Genomic_DNA"/>
</dbReference>
<evidence type="ECO:0000313" key="2">
    <source>
        <dbReference type="Proteomes" id="UP001500051"/>
    </source>
</evidence>
<organism evidence="1 2">
    <name type="scientific">Microlunatus aurantiacus</name>
    <dbReference type="NCBI Taxonomy" id="446786"/>
    <lineage>
        <taxon>Bacteria</taxon>
        <taxon>Bacillati</taxon>
        <taxon>Actinomycetota</taxon>
        <taxon>Actinomycetes</taxon>
        <taxon>Propionibacteriales</taxon>
        <taxon>Propionibacteriaceae</taxon>
        <taxon>Microlunatus</taxon>
    </lineage>
</organism>